<evidence type="ECO:0000313" key="3">
    <source>
        <dbReference type="Proteomes" id="UP000239156"/>
    </source>
</evidence>
<comment type="caution">
    <text evidence="2">The sequence shown here is derived from an EMBL/GenBank/DDBJ whole genome shotgun (WGS) entry which is preliminary data.</text>
</comment>
<name>A0A2S4W2C6_9BASI</name>
<feature type="non-terminal residue" evidence="2">
    <location>
        <position position="215"/>
    </location>
</feature>
<protein>
    <recommendedName>
        <fullName evidence="4">Hydrophobin</fullName>
    </recommendedName>
</protein>
<evidence type="ECO:0000313" key="2">
    <source>
        <dbReference type="EMBL" id="POW15914.1"/>
    </source>
</evidence>
<organism evidence="2 3">
    <name type="scientific">Puccinia striiformis</name>
    <dbReference type="NCBI Taxonomy" id="27350"/>
    <lineage>
        <taxon>Eukaryota</taxon>
        <taxon>Fungi</taxon>
        <taxon>Dikarya</taxon>
        <taxon>Basidiomycota</taxon>
        <taxon>Pucciniomycotina</taxon>
        <taxon>Pucciniomycetes</taxon>
        <taxon>Pucciniales</taxon>
        <taxon>Pucciniaceae</taxon>
        <taxon>Puccinia</taxon>
    </lineage>
</organism>
<keyword evidence="1" id="KW-0732">Signal</keyword>
<dbReference type="AlphaFoldDB" id="A0A2S4W2C6"/>
<proteinExistence type="predicted"/>
<sequence>MLLSHLLVVFFAMVCKDVIGKCGPVQRRACPVSSTHRASVLGICKDGAPACCPISAFKGSAETWPTPADAKSKSRGCTPLFPNHEVKEKSKMIMISNLVTSRPMAARLHVGFGSDNHQLLTKKADTNFISCNFFPPFPFYFPYQKKKRMFGSLLSNHHAVQVLCRAALNHVFCKIKSLTTTSSVMESGKLFASPQRLLGNWGHATATIMMHPVLA</sequence>
<reference evidence="2" key="1">
    <citation type="submission" date="2017-12" db="EMBL/GenBank/DDBJ databases">
        <title>Gene loss provides genomic basis for host adaptation in cereal stripe rust fungi.</title>
        <authorList>
            <person name="Xia C."/>
        </authorList>
    </citation>
    <scope>NUCLEOTIDE SEQUENCE [LARGE SCALE GENOMIC DNA]</scope>
    <source>
        <strain evidence="2">93-210</strain>
    </source>
</reference>
<evidence type="ECO:0008006" key="4">
    <source>
        <dbReference type="Google" id="ProtNLM"/>
    </source>
</evidence>
<dbReference type="EMBL" id="PKSL01000010">
    <property type="protein sequence ID" value="POW15914.1"/>
    <property type="molecule type" value="Genomic_DNA"/>
</dbReference>
<accession>A0A2S4W2C6</accession>
<keyword evidence="3" id="KW-1185">Reference proteome</keyword>
<dbReference type="Proteomes" id="UP000239156">
    <property type="component" value="Unassembled WGS sequence"/>
</dbReference>
<dbReference type="VEuPathDB" id="FungiDB:PSHT_12932"/>
<feature type="signal peptide" evidence="1">
    <location>
        <begin position="1"/>
        <end position="20"/>
    </location>
</feature>
<evidence type="ECO:0000256" key="1">
    <source>
        <dbReference type="SAM" id="SignalP"/>
    </source>
</evidence>
<dbReference type="VEuPathDB" id="FungiDB:PSTT_01808"/>
<gene>
    <name evidence="2" type="ORF">PSTT_01808</name>
</gene>
<feature type="chain" id="PRO_5015590037" description="Hydrophobin" evidence="1">
    <location>
        <begin position="21"/>
        <end position="215"/>
    </location>
</feature>